<reference evidence="2" key="1">
    <citation type="submission" date="2018-06" db="EMBL/GenBank/DDBJ databases">
        <authorList>
            <person name="Zhirakovskaya E."/>
        </authorList>
    </citation>
    <scope>NUCLEOTIDE SEQUENCE</scope>
</reference>
<dbReference type="InterPro" id="IPR032033">
    <property type="entry name" value="Cytochrome_P460"/>
</dbReference>
<name>A0A3B0YQR3_9ZZZZ</name>
<accession>A0A3B0YQR3</accession>
<evidence type="ECO:0000259" key="1">
    <source>
        <dbReference type="Pfam" id="PF16694"/>
    </source>
</evidence>
<dbReference type="Gene3D" id="3.50.70.20">
    <property type="entry name" value="Cytochrome P460"/>
    <property type="match status" value="1"/>
</dbReference>
<protein>
    <recommendedName>
        <fullName evidence="1">Cytochrome P460 domain-containing protein</fullName>
    </recommendedName>
</protein>
<evidence type="ECO:0000313" key="2">
    <source>
        <dbReference type="EMBL" id="VAW78423.1"/>
    </source>
</evidence>
<feature type="domain" description="Cytochrome P460" evidence="1">
    <location>
        <begin position="115"/>
        <end position="191"/>
    </location>
</feature>
<sequence length="198" mass="21453">MKQTRKGWYKIAFTSLTLLSAVTLYGCQTTARTMGMGPPMGSSGDIADSQALWSALKKADLVGPQAEKSKPYMGSPPHGKVLETLHRKITVDGHTGLAIVKRNYGGPGVSLSSVNTDRAKYLKAVTVMYKRKAGYDTEDKDWFWAKYKPDGSLHVKEAMGMEIQLAGRVAKGKPEGCISCHQGAPDGDFIFAGDIQSH</sequence>
<dbReference type="AlphaFoldDB" id="A0A3B0YQR3"/>
<proteinExistence type="predicted"/>
<organism evidence="2">
    <name type="scientific">hydrothermal vent metagenome</name>
    <dbReference type="NCBI Taxonomy" id="652676"/>
    <lineage>
        <taxon>unclassified sequences</taxon>
        <taxon>metagenomes</taxon>
        <taxon>ecological metagenomes</taxon>
    </lineage>
</organism>
<dbReference type="CDD" id="cd20716">
    <property type="entry name" value="cyt_P460_fam"/>
    <property type="match status" value="1"/>
</dbReference>
<dbReference type="Pfam" id="PF16694">
    <property type="entry name" value="Cytochrome_P460"/>
    <property type="match status" value="1"/>
</dbReference>
<gene>
    <name evidence="2" type="ORF">MNBD_GAMMA13-236</name>
</gene>
<dbReference type="EMBL" id="UOFK01000153">
    <property type="protein sequence ID" value="VAW78423.1"/>
    <property type="molecule type" value="Genomic_DNA"/>
</dbReference>
<dbReference type="PROSITE" id="PS51257">
    <property type="entry name" value="PROKAR_LIPOPROTEIN"/>
    <property type="match status" value="1"/>
</dbReference>
<dbReference type="InterPro" id="IPR038142">
    <property type="entry name" value="Cytochrome_P460_sp"/>
</dbReference>